<dbReference type="InterPro" id="IPR046373">
    <property type="entry name" value="Acyl-CoA_Oxase/DH_mid-dom_sf"/>
</dbReference>
<dbReference type="GO" id="GO:0016627">
    <property type="term" value="F:oxidoreductase activity, acting on the CH-CH group of donors"/>
    <property type="evidence" value="ECO:0007669"/>
    <property type="project" value="InterPro"/>
</dbReference>
<dbReference type="InterPro" id="IPR052161">
    <property type="entry name" value="Mycobact_Acyl-CoA_DH"/>
</dbReference>
<dbReference type="Pfam" id="PF02771">
    <property type="entry name" value="Acyl-CoA_dh_N"/>
    <property type="match status" value="1"/>
</dbReference>
<protein>
    <submittedName>
        <fullName evidence="10">Alkylation response protein AidB-like acyl-CoA dehydrogenase</fullName>
    </submittedName>
</protein>
<evidence type="ECO:0000256" key="3">
    <source>
        <dbReference type="ARBA" id="ARBA00022630"/>
    </source>
</evidence>
<feature type="domain" description="Acyl-CoA dehydrogenase/oxidase N-terminal" evidence="9">
    <location>
        <begin position="10"/>
        <end position="124"/>
    </location>
</feature>
<accession>A0A7W3J278</accession>
<keyword evidence="4 6" id="KW-0274">FAD</keyword>
<dbReference type="SUPFAM" id="SSF56645">
    <property type="entry name" value="Acyl-CoA dehydrogenase NM domain-like"/>
    <property type="match status" value="1"/>
</dbReference>
<dbReference type="GO" id="GO:0005886">
    <property type="term" value="C:plasma membrane"/>
    <property type="evidence" value="ECO:0007669"/>
    <property type="project" value="TreeGrafter"/>
</dbReference>
<evidence type="ECO:0000259" key="9">
    <source>
        <dbReference type="Pfam" id="PF02771"/>
    </source>
</evidence>
<evidence type="ECO:0000256" key="2">
    <source>
        <dbReference type="ARBA" id="ARBA00009347"/>
    </source>
</evidence>
<dbReference type="InterPro" id="IPR006091">
    <property type="entry name" value="Acyl-CoA_Oxase/DH_mid-dom"/>
</dbReference>
<evidence type="ECO:0000256" key="5">
    <source>
        <dbReference type="ARBA" id="ARBA00023002"/>
    </source>
</evidence>
<dbReference type="EMBL" id="JACGXA010000001">
    <property type="protein sequence ID" value="MBA8804932.1"/>
    <property type="molecule type" value="Genomic_DNA"/>
</dbReference>
<evidence type="ECO:0000313" key="10">
    <source>
        <dbReference type="EMBL" id="MBA8804932.1"/>
    </source>
</evidence>
<gene>
    <name evidence="10" type="ORF">FB382_003223</name>
</gene>
<dbReference type="InterPro" id="IPR013786">
    <property type="entry name" value="AcylCoA_DH/ox_N"/>
</dbReference>
<dbReference type="Pfam" id="PF02770">
    <property type="entry name" value="Acyl-CoA_dh_M"/>
    <property type="match status" value="1"/>
</dbReference>
<dbReference type="Proteomes" id="UP000580910">
    <property type="component" value="Unassembled WGS sequence"/>
</dbReference>
<dbReference type="RefSeq" id="WP_182540770.1">
    <property type="nucleotide sequence ID" value="NZ_JACGXA010000001.1"/>
</dbReference>
<sequence length="400" mass="43829">MSVFLPTASDDAFRAEIRDWFATALVEQGPPPTEHDWAARRAYDASWQNRLFEGGYAGMNWPSEFGGRAAPLGHQLVYFEEYARAGAPAPGTMFVGTRHAGPTLIAEGTPAQRAFHLPRILTGQDVWCQGFSEPEAGSDLASLRTRAELVDDESGPHFLVTGHKIWSTRAQVADYCELLVRTDPGASKHAGISWLILDMSLPGIEVRPLQTIDNDDHFCEIYLDRVRVPVANLVGAENDGWRVTNVTLRFERGTAFASHTIEMRETLHALVALAKQRYVGSETAWQDAGLRRDVGAMAAEVTALWRMTQLSIAEVERTGVPAQFGSAVKLRYSELVQDIADLFVRVAGRPSIGGSPVAGTDTGGLVHDYLWWLHTTIAAGTSQIQRNLIAERILGLPKGA</sequence>
<dbReference type="InterPro" id="IPR037069">
    <property type="entry name" value="AcylCoA_DH/ox_N_sf"/>
</dbReference>
<dbReference type="Gene3D" id="1.20.140.10">
    <property type="entry name" value="Butyryl-CoA Dehydrogenase, subunit A, domain 3"/>
    <property type="match status" value="1"/>
</dbReference>
<organism evidence="10 11">
    <name type="scientific">Nocardioides ginsengisegetis</name>
    <dbReference type="NCBI Taxonomy" id="661491"/>
    <lineage>
        <taxon>Bacteria</taxon>
        <taxon>Bacillati</taxon>
        <taxon>Actinomycetota</taxon>
        <taxon>Actinomycetes</taxon>
        <taxon>Propionibacteriales</taxon>
        <taxon>Nocardioidaceae</taxon>
        <taxon>Nocardioides</taxon>
    </lineage>
</organism>
<dbReference type="PANTHER" id="PTHR43292">
    <property type="entry name" value="ACYL-COA DEHYDROGENASE"/>
    <property type="match status" value="1"/>
</dbReference>
<dbReference type="SUPFAM" id="SSF47203">
    <property type="entry name" value="Acyl-CoA dehydrogenase C-terminal domain-like"/>
    <property type="match status" value="1"/>
</dbReference>
<dbReference type="Pfam" id="PF00441">
    <property type="entry name" value="Acyl-CoA_dh_1"/>
    <property type="match status" value="1"/>
</dbReference>
<dbReference type="InterPro" id="IPR009100">
    <property type="entry name" value="AcylCoA_DH/oxidase_NM_dom_sf"/>
</dbReference>
<dbReference type="AlphaFoldDB" id="A0A7W3J278"/>
<feature type="domain" description="Acyl-CoA dehydrogenase/oxidase C-terminal" evidence="7">
    <location>
        <begin position="238"/>
        <end position="394"/>
    </location>
</feature>
<dbReference type="Gene3D" id="1.10.540.10">
    <property type="entry name" value="Acyl-CoA dehydrogenase/oxidase, N-terminal domain"/>
    <property type="match status" value="1"/>
</dbReference>
<dbReference type="PANTHER" id="PTHR43292:SF3">
    <property type="entry name" value="ACYL-COA DEHYDROGENASE FADE29"/>
    <property type="match status" value="1"/>
</dbReference>
<comment type="cofactor">
    <cofactor evidence="1 6">
        <name>FAD</name>
        <dbReference type="ChEBI" id="CHEBI:57692"/>
    </cofactor>
</comment>
<proteinExistence type="inferred from homology"/>
<reference evidence="10 11" key="1">
    <citation type="submission" date="2020-07" db="EMBL/GenBank/DDBJ databases">
        <title>Sequencing the genomes of 1000 actinobacteria strains.</title>
        <authorList>
            <person name="Klenk H.-P."/>
        </authorList>
    </citation>
    <scope>NUCLEOTIDE SEQUENCE [LARGE SCALE GENOMIC DNA]</scope>
    <source>
        <strain evidence="10 11">DSM 21349</strain>
    </source>
</reference>
<name>A0A7W3J278_9ACTN</name>
<evidence type="ECO:0000259" key="8">
    <source>
        <dbReference type="Pfam" id="PF02770"/>
    </source>
</evidence>
<keyword evidence="5 6" id="KW-0560">Oxidoreductase</keyword>
<dbReference type="FunFam" id="2.40.110.10:FF:000011">
    <property type="entry name" value="Acyl-CoA dehydrogenase FadE34"/>
    <property type="match status" value="1"/>
</dbReference>
<dbReference type="InterPro" id="IPR009075">
    <property type="entry name" value="AcylCo_DH/oxidase_C"/>
</dbReference>
<evidence type="ECO:0000256" key="4">
    <source>
        <dbReference type="ARBA" id="ARBA00022827"/>
    </source>
</evidence>
<evidence type="ECO:0000259" key="7">
    <source>
        <dbReference type="Pfam" id="PF00441"/>
    </source>
</evidence>
<dbReference type="GO" id="GO:0050660">
    <property type="term" value="F:flavin adenine dinucleotide binding"/>
    <property type="evidence" value="ECO:0007669"/>
    <property type="project" value="InterPro"/>
</dbReference>
<dbReference type="InterPro" id="IPR036250">
    <property type="entry name" value="AcylCo_DH-like_C"/>
</dbReference>
<keyword evidence="11" id="KW-1185">Reference proteome</keyword>
<dbReference type="Gene3D" id="2.40.110.10">
    <property type="entry name" value="Butyryl-CoA Dehydrogenase, subunit A, domain 2"/>
    <property type="match status" value="1"/>
</dbReference>
<evidence type="ECO:0000256" key="1">
    <source>
        <dbReference type="ARBA" id="ARBA00001974"/>
    </source>
</evidence>
<comment type="similarity">
    <text evidence="2 6">Belongs to the acyl-CoA dehydrogenase family.</text>
</comment>
<evidence type="ECO:0000313" key="11">
    <source>
        <dbReference type="Proteomes" id="UP000580910"/>
    </source>
</evidence>
<evidence type="ECO:0000256" key="6">
    <source>
        <dbReference type="RuleBase" id="RU362125"/>
    </source>
</evidence>
<keyword evidence="3 6" id="KW-0285">Flavoprotein</keyword>
<feature type="domain" description="Acyl-CoA oxidase/dehydrogenase middle" evidence="8">
    <location>
        <begin position="128"/>
        <end position="226"/>
    </location>
</feature>
<comment type="caution">
    <text evidence="10">The sequence shown here is derived from an EMBL/GenBank/DDBJ whole genome shotgun (WGS) entry which is preliminary data.</text>
</comment>